<keyword evidence="3" id="KW-1185">Reference proteome</keyword>
<dbReference type="RefSeq" id="WP_354089973.1">
    <property type="nucleotide sequence ID" value="NZ_JBEPTF010000004.1"/>
</dbReference>
<name>A0ABV2REJ4_9CAUL</name>
<proteinExistence type="predicted"/>
<keyword evidence="1" id="KW-0732">Signal</keyword>
<feature type="signal peptide" evidence="1">
    <location>
        <begin position="1"/>
        <end position="26"/>
    </location>
</feature>
<accession>A0ABV2REJ4</accession>
<gene>
    <name evidence="2" type="ORF">ABIE19_002961</name>
</gene>
<evidence type="ECO:0000256" key="1">
    <source>
        <dbReference type="SAM" id="SignalP"/>
    </source>
</evidence>
<evidence type="ECO:0000313" key="2">
    <source>
        <dbReference type="EMBL" id="MET4685012.1"/>
    </source>
</evidence>
<dbReference type="EMBL" id="JBEPTF010000004">
    <property type="protein sequence ID" value="MET4685012.1"/>
    <property type="molecule type" value="Genomic_DNA"/>
</dbReference>
<feature type="chain" id="PRO_5046396627" description="DUF4136 domain-containing protein" evidence="1">
    <location>
        <begin position="27"/>
        <end position="164"/>
    </location>
</feature>
<evidence type="ECO:0008006" key="4">
    <source>
        <dbReference type="Google" id="ProtNLM"/>
    </source>
</evidence>
<reference evidence="2 3" key="1">
    <citation type="submission" date="2024-06" db="EMBL/GenBank/DDBJ databases">
        <title>Sorghum-associated microbial communities from plants grown in Nebraska, USA.</title>
        <authorList>
            <person name="Schachtman D."/>
        </authorList>
    </citation>
    <scope>NUCLEOTIDE SEQUENCE [LARGE SCALE GENOMIC DNA]</scope>
    <source>
        <strain evidence="2 3">2814</strain>
    </source>
</reference>
<dbReference type="PROSITE" id="PS51257">
    <property type="entry name" value="PROKAR_LIPOPROTEIN"/>
    <property type="match status" value="1"/>
</dbReference>
<comment type="caution">
    <text evidence="2">The sequence shown here is derived from an EMBL/GenBank/DDBJ whole genome shotgun (WGS) entry which is preliminary data.</text>
</comment>
<organism evidence="2 3">
    <name type="scientific">Brevundimonas faecalis</name>
    <dbReference type="NCBI Taxonomy" id="947378"/>
    <lineage>
        <taxon>Bacteria</taxon>
        <taxon>Pseudomonadati</taxon>
        <taxon>Pseudomonadota</taxon>
        <taxon>Alphaproteobacteria</taxon>
        <taxon>Caulobacterales</taxon>
        <taxon>Caulobacteraceae</taxon>
        <taxon>Brevundimonas</taxon>
    </lineage>
</organism>
<protein>
    <recommendedName>
        <fullName evidence="4">DUF4136 domain-containing protein</fullName>
    </recommendedName>
</protein>
<dbReference type="Proteomes" id="UP001549313">
    <property type="component" value="Unassembled WGS sequence"/>
</dbReference>
<evidence type="ECO:0000313" key="3">
    <source>
        <dbReference type="Proteomes" id="UP001549313"/>
    </source>
</evidence>
<sequence>MNARHLILALASSLLVAGCASTPRIAVTGPSAFAAGTATYRLADGEAGEPAADAVRRALSARGWRETADRPAWQIEASYAVRPQKTGVYTDEGARQGEWTTAPVTPQWWSAGRKAHVLILTLNSLGEAQNLRRVEARAVVADRKAEATLEALAQAVAAELPPAG</sequence>